<dbReference type="PIRSF" id="PIRSF036389">
    <property type="entry name" value="IOR_B"/>
    <property type="match status" value="1"/>
</dbReference>
<reference evidence="2 3" key="1">
    <citation type="submission" date="2019-08" db="EMBL/GenBank/DDBJ databases">
        <title>Hyperibacter terrae gen. nov., sp. nov. and Hyperibacter viscosus sp. nov., two new members in the family Rhodospirillaceae isolated from the rhizosphere of Hypericum perforatum.</title>
        <authorList>
            <person name="Noviana Z."/>
        </authorList>
    </citation>
    <scope>NUCLEOTIDE SEQUENCE [LARGE SCALE GENOMIC DNA]</scope>
    <source>
        <strain evidence="2 3">R5913</strain>
    </source>
</reference>
<accession>A0A5J6MH97</accession>
<dbReference type="Proteomes" id="UP000326202">
    <property type="component" value="Chromosome"/>
</dbReference>
<dbReference type="OrthoDB" id="9767994at2"/>
<dbReference type="GO" id="GO:0016491">
    <property type="term" value="F:oxidoreductase activity"/>
    <property type="evidence" value="ECO:0007669"/>
    <property type="project" value="InterPro"/>
</dbReference>
<gene>
    <name evidence="2" type="ORF">FRZ44_21580</name>
</gene>
<dbReference type="InterPro" id="IPR037165">
    <property type="entry name" value="AldOxase/xan_DH_Mopterin-bd_sf"/>
</dbReference>
<proteinExistence type="predicted"/>
<dbReference type="AlphaFoldDB" id="A0A5J6MH97"/>
<dbReference type="EMBL" id="CP042906">
    <property type="protein sequence ID" value="QEX16863.1"/>
    <property type="molecule type" value="Genomic_DNA"/>
</dbReference>
<dbReference type="SMART" id="SM01008">
    <property type="entry name" value="Ald_Xan_dh_C"/>
    <property type="match status" value="1"/>
</dbReference>
<dbReference type="RefSeq" id="WP_151177164.1">
    <property type="nucleotide sequence ID" value="NZ_CP042906.1"/>
</dbReference>
<dbReference type="PANTHER" id="PTHR47495">
    <property type="entry name" value="ALDEHYDE DEHYDROGENASE"/>
    <property type="match status" value="1"/>
</dbReference>
<dbReference type="InterPro" id="IPR008274">
    <property type="entry name" value="AldOxase/xan_DH_MoCoBD1"/>
</dbReference>
<dbReference type="Pfam" id="PF20256">
    <property type="entry name" value="MoCoBD_2"/>
    <property type="match status" value="2"/>
</dbReference>
<dbReference type="Gene3D" id="3.90.1170.50">
    <property type="entry name" value="Aldehyde oxidase/xanthine dehydrogenase, a/b hammerhead"/>
    <property type="match status" value="1"/>
</dbReference>
<dbReference type="Pfam" id="PF02738">
    <property type="entry name" value="MoCoBD_1"/>
    <property type="match status" value="1"/>
</dbReference>
<evidence type="ECO:0000259" key="1">
    <source>
        <dbReference type="SMART" id="SM01008"/>
    </source>
</evidence>
<dbReference type="InterPro" id="IPR046867">
    <property type="entry name" value="AldOxase/xan_DH_MoCoBD2"/>
</dbReference>
<dbReference type="InterPro" id="IPR006311">
    <property type="entry name" value="TAT_signal"/>
</dbReference>
<dbReference type="InterPro" id="IPR052516">
    <property type="entry name" value="N-heterocyclic_Hydroxylase"/>
</dbReference>
<dbReference type="SUPFAM" id="SSF56003">
    <property type="entry name" value="Molybdenum cofactor-binding domain"/>
    <property type="match status" value="2"/>
</dbReference>
<dbReference type="PROSITE" id="PS51318">
    <property type="entry name" value="TAT"/>
    <property type="match status" value="1"/>
</dbReference>
<evidence type="ECO:0000313" key="2">
    <source>
        <dbReference type="EMBL" id="QEX16863.1"/>
    </source>
</evidence>
<dbReference type="InterPro" id="IPR019546">
    <property type="entry name" value="TAT_signal_bac_arc"/>
</dbReference>
<protein>
    <submittedName>
        <fullName evidence="2">Aldehyde dehydrogenase</fullName>
    </submittedName>
</protein>
<dbReference type="InterPro" id="IPR012368">
    <property type="entry name" value="OxRdtase_Mopterin-bd_su_IorB"/>
</dbReference>
<keyword evidence="3" id="KW-1185">Reference proteome</keyword>
<dbReference type="Gene3D" id="3.30.365.10">
    <property type="entry name" value="Aldehyde oxidase/xanthine dehydrogenase, molybdopterin binding domain"/>
    <property type="match status" value="4"/>
</dbReference>
<dbReference type="KEGG" id="htq:FRZ44_21580"/>
<dbReference type="InterPro" id="IPR000674">
    <property type="entry name" value="Ald_Oxase/Xan_DH_a/b"/>
</dbReference>
<sequence>MLLDRLANSLLDRAAASIDATGLSRRTFLTASAAAGGGLLLSIGLPRAILPAEAAEAGSFAPNAFIRIGRDDKITLVMPYAEMGQGTDTSIAMLIAEELEVGLDQVQIEHATGDDKLYTNPLIGEQVTGGSTAVRASWDPMRQAGAAARMMLIAAAAQAWQVEATDCHAEKGTVFHAASNRRAPYGDLADKAAGLPVPGKVALKDPKDFTLVGTPAKRTDSPGKVNGTAMYGLDVRPPGLKVATVAACPVIGGKLGSVDDSQAKVVKGVRQIVRLDDAVAVVADHMGAAKKGLAALQITWDEGANAHVSTADIVAQLEAAAAKPGAVARQEGDVDAALKTAASKFEADYHLPLLAHATMEPLNCTVHVQKDSCDVWVGNQVQNRARAAAARITGLPFEKVQYHSYFLGGGFGRRLEIDYVEQAVRIAQQVDGPVKVIWTREEDIQHDVYRGHNFSRFAAGLDANGMPVSFEHRVVGPAVMARFLPVLFKDGVDLDIVDNAAGPYGYPNLRIDYVRQEMPTGLATGNWRGVGVTRNTAVVEGFIDELAHNAGKDPVEYRRALLDKDPRARAVLDLAAQKSSWGQPMPAGSGRGISLLLGFGTYMAQVAEVAVDKNGQVAVKRVVCAYDCGMIVNPDTIKAQIEGGIMYGLSAALYGEITLKDGRVEQSNFDSYQVLRINEAPAIEVYRVENSEAPGGMGEPATSGIAPAVVNAVFAATGKRLRKLPIDASQLKSA</sequence>
<name>A0A5J6MH97_9PROT</name>
<organism evidence="2 3">
    <name type="scientific">Hypericibacter terrae</name>
    <dbReference type="NCBI Taxonomy" id="2602015"/>
    <lineage>
        <taxon>Bacteria</taxon>
        <taxon>Pseudomonadati</taxon>
        <taxon>Pseudomonadota</taxon>
        <taxon>Alphaproteobacteria</taxon>
        <taxon>Rhodospirillales</taxon>
        <taxon>Dongiaceae</taxon>
        <taxon>Hypericibacter</taxon>
    </lineage>
</organism>
<feature type="domain" description="Aldehyde oxidase/xanthine dehydrogenase a/b hammerhead" evidence="1">
    <location>
        <begin position="226"/>
        <end position="304"/>
    </location>
</feature>
<dbReference type="NCBIfam" id="TIGR01409">
    <property type="entry name" value="TAT_signal_seq"/>
    <property type="match status" value="1"/>
</dbReference>
<evidence type="ECO:0000313" key="3">
    <source>
        <dbReference type="Proteomes" id="UP000326202"/>
    </source>
</evidence>
<dbReference type="PANTHER" id="PTHR47495:SF2">
    <property type="entry name" value="ALDEHYDE DEHYDROGENASE"/>
    <property type="match status" value="1"/>
</dbReference>